<dbReference type="GeneID" id="86941060"/>
<gene>
    <name evidence="9" type="ORF">HMPREF9623_01303</name>
</gene>
<keyword evidence="6 8" id="KW-1133">Transmembrane helix</keyword>
<comment type="subcellular location">
    <subcellularLocation>
        <location evidence="1">Cell membrane</location>
        <topology evidence="1">Multi-pass membrane protein</topology>
    </subcellularLocation>
</comment>
<name>A0AA37DG72_9FIRM</name>
<evidence type="ECO:0000313" key="9">
    <source>
        <dbReference type="EMBL" id="EHO16604.1"/>
    </source>
</evidence>
<evidence type="ECO:0008006" key="11">
    <source>
        <dbReference type="Google" id="ProtNLM"/>
    </source>
</evidence>
<dbReference type="InterPro" id="IPR024529">
    <property type="entry name" value="ECF_trnsprt_substrate-spec"/>
</dbReference>
<evidence type="ECO:0000256" key="8">
    <source>
        <dbReference type="SAM" id="Phobius"/>
    </source>
</evidence>
<dbReference type="Pfam" id="PF12822">
    <property type="entry name" value="ECF_trnsprt"/>
    <property type="match status" value="1"/>
</dbReference>
<keyword evidence="7 8" id="KW-0472">Membrane</keyword>
<dbReference type="PANTHER" id="PTHR38438">
    <property type="entry name" value="RIBOFLAVIN TRANSPORTER RIBU"/>
    <property type="match status" value="1"/>
</dbReference>
<keyword evidence="4" id="KW-1003">Cell membrane</keyword>
<dbReference type="InterPro" id="IPR025720">
    <property type="entry name" value="RibU"/>
</dbReference>
<evidence type="ECO:0000256" key="2">
    <source>
        <dbReference type="ARBA" id="ARBA00005540"/>
    </source>
</evidence>
<keyword evidence="10" id="KW-1185">Reference proteome</keyword>
<dbReference type="EMBL" id="AGEL01000007">
    <property type="protein sequence ID" value="EHO16604.1"/>
    <property type="molecule type" value="Genomic_DNA"/>
</dbReference>
<evidence type="ECO:0000256" key="3">
    <source>
        <dbReference type="ARBA" id="ARBA00022448"/>
    </source>
</evidence>
<comment type="similarity">
    <text evidence="2">Belongs to the prokaryotic riboflavin transporter (P-RFT) (TC 2.A.87) family.</text>
</comment>
<evidence type="ECO:0000256" key="6">
    <source>
        <dbReference type="ARBA" id="ARBA00022989"/>
    </source>
</evidence>
<comment type="caution">
    <text evidence="9">The sequence shown here is derived from an EMBL/GenBank/DDBJ whole genome shotgun (WGS) entry which is preliminary data.</text>
</comment>
<evidence type="ECO:0000256" key="5">
    <source>
        <dbReference type="ARBA" id="ARBA00022692"/>
    </source>
</evidence>
<dbReference type="Proteomes" id="UP000018466">
    <property type="component" value="Unassembled WGS sequence"/>
</dbReference>
<reference evidence="9 10" key="1">
    <citation type="submission" date="2011-10" db="EMBL/GenBank/DDBJ databases">
        <title>The Genome Sequence of Lachnospiraceae bacterium ACC2.</title>
        <authorList>
            <consortium name="The Broad Institute Genome Sequencing Platform"/>
            <person name="Earl A."/>
            <person name="Ward D."/>
            <person name="Feldgarden M."/>
            <person name="Gevers D."/>
            <person name="Sizova M."/>
            <person name="Hazen A."/>
            <person name="Epstein S."/>
            <person name="Young S.K."/>
            <person name="Zeng Q."/>
            <person name="Gargeya S."/>
            <person name="Fitzgerald M."/>
            <person name="Haas B."/>
            <person name="Abouelleil A."/>
            <person name="Alvarado L."/>
            <person name="Arachchi H.M."/>
            <person name="Berlin A."/>
            <person name="Brown A."/>
            <person name="Chapman S.B."/>
            <person name="Chen Z."/>
            <person name="Dunbar C."/>
            <person name="Freedman E."/>
            <person name="Gearin G."/>
            <person name="Goldberg J."/>
            <person name="Griggs A."/>
            <person name="Gujja S."/>
            <person name="Heiman D."/>
            <person name="Howarth C."/>
            <person name="Larson L."/>
            <person name="Lui A."/>
            <person name="MacDonald P.J.P."/>
            <person name="Montmayeur A."/>
            <person name="Murphy C."/>
            <person name="Neiman D."/>
            <person name="Pearson M."/>
            <person name="Priest M."/>
            <person name="Roberts A."/>
            <person name="Saif S."/>
            <person name="Shea T."/>
            <person name="Shenoy N."/>
            <person name="Sisk P."/>
            <person name="Stolte C."/>
            <person name="Sykes S."/>
            <person name="Wortman J."/>
            <person name="Nusbaum C."/>
            <person name="Birren B."/>
        </authorList>
    </citation>
    <scope>NUCLEOTIDE SEQUENCE [LARGE SCALE GENOMIC DNA]</scope>
    <source>
        <strain evidence="9 10">ACC2</strain>
    </source>
</reference>
<dbReference type="RefSeq" id="WP_009533136.1">
    <property type="nucleotide sequence ID" value="NZ_CALJAI010000044.1"/>
</dbReference>
<feature type="transmembrane region" description="Helical" evidence="8">
    <location>
        <begin position="86"/>
        <end position="110"/>
    </location>
</feature>
<feature type="transmembrane region" description="Helical" evidence="8">
    <location>
        <begin position="149"/>
        <end position="175"/>
    </location>
</feature>
<feature type="transmembrane region" description="Helical" evidence="8">
    <location>
        <begin position="53"/>
        <end position="74"/>
    </location>
</feature>
<proteinExistence type="inferred from homology"/>
<feature type="transmembrane region" description="Helical" evidence="8">
    <location>
        <begin position="122"/>
        <end position="143"/>
    </location>
</feature>
<evidence type="ECO:0000256" key="7">
    <source>
        <dbReference type="ARBA" id="ARBA00023136"/>
    </source>
</evidence>
<sequence>MGNLVQKIAENLIFVGEFLLIVFLCFFVAYIIEKRIQRRRGQKERILSTRKMAMIGLFSAAAAVLMLFEVPVPFAPPFYKIDLSELPILILSFAYGPVAGVMAEFVKILLKLVFKSTSTAFVGELANFAVGCALVLPAGIFYYEKKTKRQAFIACALGVICMTIFGSLLNAVYLLPKFAALYGMPLETIVQMGTKVNPRIVSVETMALYAVAPLNLVKGSVDMLLTILLYKRLSHVLKEQEGRR</sequence>
<dbReference type="Gene3D" id="1.10.1760.20">
    <property type="match status" value="1"/>
</dbReference>
<dbReference type="PANTHER" id="PTHR38438:SF1">
    <property type="entry name" value="RIBOFLAVIN TRANSPORTER RIBU"/>
    <property type="match status" value="1"/>
</dbReference>
<dbReference type="GO" id="GO:0005886">
    <property type="term" value="C:plasma membrane"/>
    <property type="evidence" value="ECO:0007669"/>
    <property type="project" value="UniProtKB-SubCell"/>
</dbReference>
<dbReference type="GO" id="GO:0032217">
    <property type="term" value="F:riboflavin transmembrane transporter activity"/>
    <property type="evidence" value="ECO:0007669"/>
    <property type="project" value="InterPro"/>
</dbReference>
<evidence type="ECO:0000256" key="4">
    <source>
        <dbReference type="ARBA" id="ARBA00022475"/>
    </source>
</evidence>
<evidence type="ECO:0000313" key="10">
    <source>
        <dbReference type="Proteomes" id="UP000018466"/>
    </source>
</evidence>
<organism evidence="9 10">
    <name type="scientific">Stomatobaculum longum</name>
    <dbReference type="NCBI Taxonomy" id="796942"/>
    <lineage>
        <taxon>Bacteria</taxon>
        <taxon>Bacillati</taxon>
        <taxon>Bacillota</taxon>
        <taxon>Clostridia</taxon>
        <taxon>Lachnospirales</taxon>
        <taxon>Lachnospiraceae</taxon>
        <taxon>Stomatobaculum</taxon>
    </lineage>
</organism>
<keyword evidence="3" id="KW-0813">Transport</keyword>
<feature type="transmembrane region" description="Helical" evidence="8">
    <location>
        <begin position="12"/>
        <end position="32"/>
    </location>
</feature>
<keyword evidence="5 8" id="KW-0812">Transmembrane</keyword>
<evidence type="ECO:0000256" key="1">
    <source>
        <dbReference type="ARBA" id="ARBA00004651"/>
    </source>
</evidence>
<accession>A0AA37DG72</accession>
<dbReference type="AlphaFoldDB" id="A0AA37DG72"/>
<protein>
    <recommendedName>
        <fullName evidence="11">Riboflavin transporter</fullName>
    </recommendedName>
</protein>